<accession>A0A1C7Z6V0</accession>
<name>A0A1C7Z6V0_PSESX</name>
<dbReference type="OrthoDB" id="7027841at2"/>
<gene>
    <name evidence="2" type="ORF">AFK24_07500</name>
</gene>
<evidence type="ECO:0000256" key="1">
    <source>
        <dbReference type="SAM" id="MobiDB-lite"/>
    </source>
</evidence>
<reference evidence="2 3" key="1">
    <citation type="submission" date="2015-07" db="EMBL/GenBank/DDBJ databases">
        <title>Draft genome sequence of a diazotrophic, plant growth-promoting rhizobacterium of the Pseudomonas syringae complex.</title>
        <authorList>
            <person name="Patten C.L."/>
            <person name="Jeong H."/>
        </authorList>
    </citation>
    <scope>NUCLEOTIDE SEQUENCE [LARGE SCALE GENOMIC DNA]</scope>
    <source>
        <strain evidence="2 3">GR12-2</strain>
    </source>
</reference>
<proteinExistence type="predicted"/>
<protein>
    <submittedName>
        <fullName evidence="2">Uncharacterized protein</fullName>
    </submittedName>
</protein>
<organism evidence="2 3">
    <name type="scientific">Pseudomonas syringae</name>
    <dbReference type="NCBI Taxonomy" id="317"/>
    <lineage>
        <taxon>Bacteria</taxon>
        <taxon>Pseudomonadati</taxon>
        <taxon>Pseudomonadota</taxon>
        <taxon>Gammaproteobacteria</taxon>
        <taxon>Pseudomonadales</taxon>
        <taxon>Pseudomonadaceae</taxon>
        <taxon>Pseudomonas</taxon>
    </lineage>
</organism>
<comment type="caution">
    <text evidence="2">The sequence shown here is derived from an EMBL/GenBank/DDBJ whole genome shotgun (WGS) entry which is preliminary data.</text>
</comment>
<feature type="region of interest" description="Disordered" evidence="1">
    <location>
        <begin position="39"/>
        <end position="58"/>
    </location>
</feature>
<evidence type="ECO:0000313" key="3">
    <source>
        <dbReference type="Proteomes" id="UP000093104"/>
    </source>
</evidence>
<sequence length="72" mass="7853">MFRQKDETICADVRPLLRSGSFDSGAVVWVRADAPSMAQRRSTGIHAGRPTPRHLRSASRRAFGDACGIAAR</sequence>
<dbReference type="Proteomes" id="UP000093104">
    <property type="component" value="Unassembled WGS sequence"/>
</dbReference>
<evidence type="ECO:0000313" key="2">
    <source>
        <dbReference type="EMBL" id="OCR25671.1"/>
    </source>
</evidence>
<dbReference type="AlphaFoldDB" id="A0A1C7Z6V0"/>
<dbReference type="EMBL" id="LGSI01000028">
    <property type="protein sequence ID" value="OCR25671.1"/>
    <property type="molecule type" value="Genomic_DNA"/>
</dbReference>